<proteinExistence type="predicted"/>
<organism evidence="3">
    <name type="scientific">uncultured Dysgonomonas sp</name>
    <dbReference type="NCBI Taxonomy" id="206096"/>
    <lineage>
        <taxon>Bacteria</taxon>
        <taxon>Pseudomonadati</taxon>
        <taxon>Bacteroidota</taxon>
        <taxon>Bacteroidia</taxon>
        <taxon>Bacteroidales</taxon>
        <taxon>Dysgonomonadaceae</taxon>
        <taxon>Dysgonomonas</taxon>
        <taxon>environmental samples</taxon>
    </lineage>
</organism>
<feature type="transmembrane region" description="Helical" evidence="1">
    <location>
        <begin position="372"/>
        <end position="395"/>
    </location>
</feature>
<protein>
    <recommendedName>
        <fullName evidence="2">DUF8201 domain-containing protein</fullName>
    </recommendedName>
</protein>
<reference evidence="3" key="1">
    <citation type="submission" date="2016-04" db="EMBL/GenBank/DDBJ databases">
        <authorList>
            <person name="Evans L.H."/>
            <person name="Alamgir A."/>
            <person name="Owens N."/>
            <person name="Weber N.D."/>
            <person name="Virtaneva K."/>
            <person name="Barbian K."/>
            <person name="Babar A."/>
            <person name="Rosenke K."/>
        </authorList>
    </citation>
    <scope>NUCLEOTIDE SEQUENCE</scope>
    <source>
        <strain evidence="3">86-1</strain>
    </source>
</reference>
<feature type="transmembrane region" description="Helical" evidence="1">
    <location>
        <begin position="178"/>
        <end position="195"/>
    </location>
</feature>
<sequence length="584" mass="67624">MIAILVSWLIILFVLFSTGDFFTYLYQALCRSKSNYSLTDRFLIGLCAILIPLSLSSLFVPSNQFVLFTFLGLLIIYWIFRKEHLQKTVNGILKKIQGLSIIRLLIIALALFSFCILCLYSSFLSFDPNYYHYQNIRWNEDFAVIPGLGNFEDRLGFNSNYLLLSSIFTLRFLFGQPVYGLQSALAILLAIWILYETISSRFEIKRLILLVLYFLLFYFSKEGIADTSTDTIPNLAVFYLISSLILYPDNLRKKPLLYIFVIISLVTYKLLFAPLCLISLYVIYQLVKEKKYKEMLFPCLSAMAVIILWLIRNVIITGYLVYPLGEIDLFSFDWKVPQYVLIKQREYISEIGNGGFGYAIPHYLENLTFSTFFLSWTTYFFLSVIAVFITGFWYIRKKGNTPAYMYFIFVVLSINMIYWLLTARDFRFCAGVIFAMLFFAISLILKDNKRVGAKTGNIIIAGFTILIFISFAKAGSQYYHALKERNIKDYVLVMLYRPYPAEYKMEDSALFEKTSHNLTFEIIPHKISDSITIYITTQRTGSCFGIFPCTGDAAIAEEWKMQDINTVEARGNSLQDGFRVKQMK</sequence>
<dbReference type="InterPro" id="IPR058514">
    <property type="entry name" value="DUF8201"/>
</dbReference>
<evidence type="ECO:0000256" key="1">
    <source>
        <dbReference type="SAM" id="Phobius"/>
    </source>
</evidence>
<feature type="domain" description="DUF8201" evidence="2">
    <location>
        <begin position="1"/>
        <end position="434"/>
    </location>
</feature>
<feature type="transmembrane region" description="Helical" evidence="1">
    <location>
        <begin position="295"/>
        <end position="322"/>
    </location>
</feature>
<feature type="transmembrane region" description="Helical" evidence="1">
    <location>
        <begin position="256"/>
        <end position="283"/>
    </location>
</feature>
<dbReference type="AlphaFoldDB" id="A0A212JZB0"/>
<feature type="transmembrane region" description="Helical" evidence="1">
    <location>
        <begin position="207"/>
        <end position="225"/>
    </location>
</feature>
<feature type="transmembrane region" description="Helical" evidence="1">
    <location>
        <begin position="6"/>
        <end position="26"/>
    </location>
</feature>
<keyword evidence="1" id="KW-0812">Transmembrane</keyword>
<evidence type="ECO:0000313" key="3">
    <source>
        <dbReference type="EMBL" id="SBW04708.1"/>
    </source>
</evidence>
<dbReference type="EMBL" id="FLUM01000003">
    <property type="protein sequence ID" value="SBW04708.1"/>
    <property type="molecule type" value="Genomic_DNA"/>
</dbReference>
<feature type="transmembrane region" description="Helical" evidence="1">
    <location>
        <begin position="457"/>
        <end position="475"/>
    </location>
</feature>
<keyword evidence="1" id="KW-0472">Membrane</keyword>
<dbReference type="InterPro" id="IPR058065">
    <property type="entry name" value="LIC_10190-like"/>
</dbReference>
<feature type="transmembrane region" description="Helical" evidence="1">
    <location>
        <begin position="38"/>
        <end position="59"/>
    </location>
</feature>
<dbReference type="Pfam" id="PF26626">
    <property type="entry name" value="DUF8201"/>
    <property type="match status" value="1"/>
</dbReference>
<feature type="transmembrane region" description="Helical" evidence="1">
    <location>
        <begin position="401"/>
        <end position="421"/>
    </location>
</feature>
<feature type="transmembrane region" description="Helical" evidence="1">
    <location>
        <begin position="65"/>
        <end position="80"/>
    </location>
</feature>
<evidence type="ECO:0000259" key="2">
    <source>
        <dbReference type="Pfam" id="PF26626"/>
    </source>
</evidence>
<dbReference type="NCBIfam" id="NF047510">
    <property type="entry name" value="LIC_10190_fam"/>
    <property type="match status" value="1"/>
</dbReference>
<accession>A0A212JZB0</accession>
<feature type="transmembrane region" description="Helical" evidence="1">
    <location>
        <begin position="428"/>
        <end position="445"/>
    </location>
</feature>
<name>A0A212JZB0_9BACT</name>
<gene>
    <name evidence="3" type="ORF">KL86DYS1_30913</name>
</gene>
<keyword evidence="1" id="KW-1133">Transmembrane helix</keyword>
<feature type="transmembrane region" description="Helical" evidence="1">
    <location>
        <begin position="101"/>
        <end position="123"/>
    </location>
</feature>